<dbReference type="Gene3D" id="3.40.50.300">
    <property type="entry name" value="P-loop containing nucleotide triphosphate hydrolases"/>
    <property type="match status" value="1"/>
</dbReference>
<name>A0ABP0CNK0_9PEZI</name>
<dbReference type="PANTHER" id="PTHR47691">
    <property type="entry name" value="REGULATOR-RELATED"/>
    <property type="match status" value="1"/>
</dbReference>
<sequence>MASEANSQFPDDDKVRNWAFLEVLELHVFYNKGRAAAPSVFVVYAHNSEDATEPTAHADVAIRYIGWLNCVLQQVISDKTPIVDSGHAPLSAVYRADGNPSTNILKNQMRLLPSLTLFGPGENCGSFANVVVYGSALLRDQLSDASTLDEKLYEPLRTYKCGKEQPEGFHHVLTELAFLQIRRNVTGAEGIIFPVALDGKLMPYLPFLRNVYIHAKIDPKLGVKNQHRNFIKLMKQIFEYSKFCDDLGKLYDEICQHVQEKTDAGSPMTQGAAEDYFSQLRTELIKKTTANSSTRPPDLVFGVSRSPSPCFVPRESILKDVEKQLFAAMEQKLHKRIGLVGASGFGKTQLAIHVAHRWKERGHVFWVTGKSFNEFLSSCQCMAVRARLCGKNTVDAAAVQKLMAWLESSASGHWLFVIDDMVDCESESNLLARLLPKSCGAILVTARTSSVSILQQGTTIVIERMQEPEAIKLCEVLTRNTRYALETIKQFVAKLAYYPLAIVQAAAHLQTTGKSLLDYLLLQTLNLDHFRPPVSMHNDDGHLDDECEKPLRAILVPTFEAVVRKNAAAGDVLQVMARLNIKSIPRTLLLAGTRSVFVLPDESAFGDAMGCLLSTHLVMPQCDMRQTNETAYELHDMVAAQLINDWAQHDCVRILDMAASLLHAAYVEGRIFPVLLLPQFFDLDVSRAFVLHADGLVAALQEGDVWQRGSAEQQRRWLDVVRQCGFDHLMVRHIKEARQYLAFYCTRFCDAGETGDKTDRLRATIAFGLAYKEECDDVAAEKHYGEALRLFASLDDDDNTLKKELTNLLRDMDEYPQAMVHMKAAQAVWNGNEPPPPLRGLGLYIQGCLGGLLLAMGHREEAFAELNKAIRGWMQYTADPAANLDQYRGQQYFIVKADLAQAYSQRRDHGEANRLFQEALESAEATLGPDHLRTLKIKTIIVIRIYHTLSVAEKVIGELTKALESVEHVMRWWQADTNHEQKLGYYEAVKLRADIQWMKSEYRDEDAKKAYQEVQEGIKKLGLSTTHLLQRSLWLSQANLMLAMRDFKASEYFLRKWKDSPASLDMQS</sequence>
<proteinExistence type="predicted"/>
<dbReference type="Pfam" id="PF05729">
    <property type="entry name" value="NACHT"/>
    <property type="match status" value="1"/>
</dbReference>
<organism evidence="2 3">
    <name type="scientific">Sporothrix curviconia</name>
    <dbReference type="NCBI Taxonomy" id="1260050"/>
    <lineage>
        <taxon>Eukaryota</taxon>
        <taxon>Fungi</taxon>
        <taxon>Dikarya</taxon>
        <taxon>Ascomycota</taxon>
        <taxon>Pezizomycotina</taxon>
        <taxon>Sordariomycetes</taxon>
        <taxon>Sordariomycetidae</taxon>
        <taxon>Ophiostomatales</taxon>
        <taxon>Ophiostomataceae</taxon>
        <taxon>Sporothrix</taxon>
    </lineage>
</organism>
<comment type="caution">
    <text evidence="2">The sequence shown here is derived from an EMBL/GenBank/DDBJ whole genome shotgun (WGS) entry which is preliminary data.</text>
</comment>
<protein>
    <recommendedName>
        <fullName evidence="1">NACHT domain-containing protein</fullName>
    </recommendedName>
</protein>
<dbReference type="InterPro" id="IPR027417">
    <property type="entry name" value="P-loop_NTPase"/>
</dbReference>
<keyword evidence="3" id="KW-1185">Reference proteome</keyword>
<reference evidence="2 3" key="1">
    <citation type="submission" date="2024-01" db="EMBL/GenBank/DDBJ databases">
        <authorList>
            <person name="Allen C."/>
            <person name="Tagirdzhanova G."/>
        </authorList>
    </citation>
    <scope>NUCLEOTIDE SEQUENCE [LARGE SCALE GENOMIC DNA]</scope>
</reference>
<gene>
    <name evidence="2" type="ORF">SCUCBS95973_008687</name>
</gene>
<accession>A0ABP0CNK0</accession>
<dbReference type="SUPFAM" id="SSF52540">
    <property type="entry name" value="P-loop containing nucleoside triphosphate hydrolases"/>
    <property type="match status" value="1"/>
</dbReference>
<feature type="non-terminal residue" evidence="2">
    <location>
        <position position="1068"/>
    </location>
</feature>
<evidence type="ECO:0000259" key="1">
    <source>
        <dbReference type="Pfam" id="PF05729"/>
    </source>
</evidence>
<dbReference type="Gene3D" id="1.25.40.10">
    <property type="entry name" value="Tetratricopeptide repeat domain"/>
    <property type="match status" value="1"/>
</dbReference>
<dbReference type="EMBL" id="CAWUHB010000077">
    <property type="protein sequence ID" value="CAK7233707.1"/>
    <property type="molecule type" value="Genomic_DNA"/>
</dbReference>
<dbReference type="InterPro" id="IPR007111">
    <property type="entry name" value="NACHT_NTPase"/>
</dbReference>
<dbReference type="InterPro" id="IPR011990">
    <property type="entry name" value="TPR-like_helical_dom_sf"/>
</dbReference>
<dbReference type="PANTHER" id="PTHR47691:SF3">
    <property type="entry name" value="HTH-TYPE TRANSCRIPTIONAL REGULATOR RV0890C-RELATED"/>
    <property type="match status" value="1"/>
</dbReference>
<evidence type="ECO:0000313" key="2">
    <source>
        <dbReference type="EMBL" id="CAK7233707.1"/>
    </source>
</evidence>
<dbReference type="Proteomes" id="UP001642405">
    <property type="component" value="Unassembled WGS sequence"/>
</dbReference>
<evidence type="ECO:0000313" key="3">
    <source>
        <dbReference type="Proteomes" id="UP001642405"/>
    </source>
</evidence>
<dbReference type="Pfam" id="PF13374">
    <property type="entry name" value="TPR_10"/>
    <property type="match status" value="1"/>
</dbReference>
<dbReference type="SUPFAM" id="SSF48452">
    <property type="entry name" value="TPR-like"/>
    <property type="match status" value="1"/>
</dbReference>
<feature type="domain" description="NACHT" evidence="1">
    <location>
        <begin position="337"/>
        <end position="459"/>
    </location>
</feature>